<name>D2QB18_BIFDB</name>
<dbReference type="Pfam" id="PF13683">
    <property type="entry name" value="rve_3"/>
    <property type="match status" value="1"/>
</dbReference>
<dbReference type="eggNOG" id="COG2801">
    <property type="taxonomic scope" value="Bacteria"/>
</dbReference>
<dbReference type="EMBL" id="CP001750">
    <property type="protein sequence ID" value="ADB10004.1"/>
    <property type="molecule type" value="Genomic_DNA"/>
</dbReference>
<dbReference type="STRING" id="401473.BDP_1396"/>
<dbReference type="KEGG" id="bde:BDP_1396"/>
<accession>D2QB18</accession>
<dbReference type="HOGENOM" id="CLU_027402_41_11_11"/>
<organism evidence="2 3">
    <name type="scientific">Bifidobacterium dentium (strain ATCC 27534 / DSM 20436 / JCM 1195 / Bd1)</name>
    <dbReference type="NCBI Taxonomy" id="401473"/>
    <lineage>
        <taxon>Bacteria</taxon>
        <taxon>Bacillati</taxon>
        <taxon>Actinomycetota</taxon>
        <taxon>Actinomycetes</taxon>
        <taxon>Bifidobacteriales</taxon>
        <taxon>Bifidobacteriaceae</taxon>
        <taxon>Bifidobacterium</taxon>
    </lineage>
</organism>
<keyword evidence="3" id="KW-1185">Reference proteome</keyword>
<sequence>MEYGMLLSTGIVGDFYDNAMFESVNGACKTELVWRCKPFRDPADLELATFRWVSWWNSKRLRQSLGCRTPEQAETEYYVDQSM</sequence>
<evidence type="ECO:0000313" key="2">
    <source>
        <dbReference type="EMBL" id="ADB10004.1"/>
    </source>
</evidence>
<gene>
    <name evidence="2" type="ordered locus">BDP_1396</name>
</gene>
<evidence type="ECO:0000313" key="3">
    <source>
        <dbReference type="Proteomes" id="UP000008693"/>
    </source>
</evidence>
<reference evidence="2 3" key="1">
    <citation type="journal article" date="2009" name="PLoS Genet.">
        <title>The Bifidobacterium dentium Bd1 genome sequence reflects its genetic adaptation to the human oral cavity.</title>
        <authorList>
            <person name="Ventura M."/>
            <person name="Turroni F."/>
            <person name="Zomer A."/>
            <person name="Foroni E."/>
            <person name="Giubellini V."/>
            <person name="Bottacini F."/>
            <person name="Canchaya C."/>
            <person name="Claesson M.J."/>
            <person name="He F."/>
            <person name="Mantzourani M."/>
            <person name="Mulas L."/>
            <person name="Ferrarini A."/>
            <person name="Gao B."/>
            <person name="Delledonne M."/>
            <person name="Henrissat B."/>
            <person name="Coutinho P."/>
            <person name="Oggioni M."/>
            <person name="Gupta R.S."/>
            <person name="Zhang Z."/>
            <person name="Beighton D."/>
            <person name="Fitzgerald G.F."/>
            <person name="O'Toole P.W."/>
            <person name="van Sinderen D."/>
        </authorList>
    </citation>
    <scope>NUCLEOTIDE SEQUENCE [LARGE SCALE GENOMIC DNA]</scope>
    <source>
        <strain evidence="3">ATCC 27534 / DSM 20436 / JCM 1195 / Bd1</strain>
    </source>
</reference>
<dbReference type="SUPFAM" id="SSF53098">
    <property type="entry name" value="Ribonuclease H-like"/>
    <property type="match status" value="1"/>
</dbReference>
<dbReference type="Proteomes" id="UP000008693">
    <property type="component" value="Chromosome"/>
</dbReference>
<dbReference type="InterPro" id="IPR012337">
    <property type="entry name" value="RNaseH-like_sf"/>
</dbReference>
<dbReference type="AlphaFoldDB" id="D2QB18"/>
<protein>
    <submittedName>
        <fullName evidence="2">Transposase subunit B</fullName>
    </submittedName>
</protein>
<dbReference type="GO" id="GO:0015074">
    <property type="term" value="P:DNA integration"/>
    <property type="evidence" value="ECO:0007669"/>
    <property type="project" value="InterPro"/>
</dbReference>
<proteinExistence type="predicted"/>
<dbReference type="InterPro" id="IPR001584">
    <property type="entry name" value="Integrase_cat-core"/>
</dbReference>
<evidence type="ECO:0000259" key="1">
    <source>
        <dbReference type="Pfam" id="PF13683"/>
    </source>
</evidence>
<feature type="domain" description="Integrase catalytic" evidence="1">
    <location>
        <begin position="9"/>
        <end position="70"/>
    </location>
</feature>